<dbReference type="InterPro" id="IPR036691">
    <property type="entry name" value="Endo/exonu/phosph_ase_sf"/>
</dbReference>
<protein>
    <submittedName>
        <fullName evidence="1">OLC1v1031177C1</fullName>
    </submittedName>
</protein>
<dbReference type="Gene3D" id="3.60.10.10">
    <property type="entry name" value="Endonuclease/exonuclease/phosphatase"/>
    <property type="match status" value="1"/>
</dbReference>
<dbReference type="PANTHER" id="PTHR33116:SF82">
    <property type="entry name" value="RNASE H FAMILY PROTEIN"/>
    <property type="match status" value="1"/>
</dbReference>
<dbReference type="PANTHER" id="PTHR33116">
    <property type="entry name" value="REVERSE TRANSCRIPTASE ZINC-BINDING DOMAIN-CONTAINING PROTEIN-RELATED-RELATED"/>
    <property type="match status" value="1"/>
</dbReference>
<dbReference type="AlphaFoldDB" id="A0AAV1CHY1"/>
<evidence type="ECO:0000313" key="1">
    <source>
        <dbReference type="EMBL" id="CAI9095276.1"/>
    </source>
</evidence>
<gene>
    <name evidence="1" type="ORF">OLC1_LOCUS6287</name>
</gene>
<evidence type="ECO:0000313" key="2">
    <source>
        <dbReference type="Proteomes" id="UP001161247"/>
    </source>
</evidence>
<keyword evidence="2" id="KW-1185">Reference proteome</keyword>
<sequence>MLKSSGEVAARGTCRNLSRGLRKQKPSLRDLQSWFGDCSATIPELQEQGTINEGDCEGQEEDDDALIEDVYFEQVSADDGFVGISSDVLDSDSGVHGCWSKGEKDNALVHDSDKGLFHEEVTISHKRGPKSKAEKAELLKGVILRRSPGLHRHGFILNLLEDLEQVLHFKVTNALVSEIFYFSAVYAKSAKVERRTLWRHMATFRQLHPSAPWLIGDDFNVIRTLEEYSGTLVQDLVAILEFNECLQECDLDDIQAIGKEFTWGGTQQTGWVCKKLNRVLITPEWQALFLVSSLENLNRTTSDHCPMLQFDVQASSKPKERRLRQGIFKIQSQNGETLTNPVDIEQEAVASFKSLLNDNDIDALCEAMTRRLKDLVAYGTPVGSLLVSHLAFTDDVIIFSRGLQTSLRELNVFLSDYEIALGQKKGSFPFTYLGCKLYLGRRKAATYQLLLDTIDRRLLGWKNKLLSQGGCLVLIKHVLSTIPVHVFSALPPPKSILQEIEKRCQKFLWSAMGEEPRHHWRSWEGITYPTSEKWFGNTEFQ</sequence>
<accession>A0AAV1CHY1</accession>
<dbReference type="SUPFAM" id="SSF56219">
    <property type="entry name" value="DNase I-like"/>
    <property type="match status" value="1"/>
</dbReference>
<organism evidence="1 2">
    <name type="scientific">Oldenlandia corymbosa var. corymbosa</name>
    <dbReference type="NCBI Taxonomy" id="529605"/>
    <lineage>
        <taxon>Eukaryota</taxon>
        <taxon>Viridiplantae</taxon>
        <taxon>Streptophyta</taxon>
        <taxon>Embryophyta</taxon>
        <taxon>Tracheophyta</taxon>
        <taxon>Spermatophyta</taxon>
        <taxon>Magnoliopsida</taxon>
        <taxon>eudicotyledons</taxon>
        <taxon>Gunneridae</taxon>
        <taxon>Pentapetalae</taxon>
        <taxon>asterids</taxon>
        <taxon>lamiids</taxon>
        <taxon>Gentianales</taxon>
        <taxon>Rubiaceae</taxon>
        <taxon>Rubioideae</taxon>
        <taxon>Spermacoceae</taxon>
        <taxon>Hedyotis-Oldenlandia complex</taxon>
        <taxon>Oldenlandia</taxon>
    </lineage>
</organism>
<reference evidence="1" key="1">
    <citation type="submission" date="2023-03" db="EMBL/GenBank/DDBJ databases">
        <authorList>
            <person name="Julca I."/>
        </authorList>
    </citation>
    <scope>NUCLEOTIDE SEQUENCE</scope>
</reference>
<proteinExistence type="predicted"/>
<dbReference type="Proteomes" id="UP001161247">
    <property type="component" value="Chromosome 2"/>
</dbReference>
<dbReference type="EMBL" id="OX459119">
    <property type="protein sequence ID" value="CAI9095276.1"/>
    <property type="molecule type" value="Genomic_DNA"/>
</dbReference>
<name>A0AAV1CHY1_OLDCO</name>